<dbReference type="GO" id="GO:0005509">
    <property type="term" value="F:calcium ion binding"/>
    <property type="evidence" value="ECO:0007669"/>
    <property type="project" value="InterPro"/>
</dbReference>
<evidence type="ECO:0000256" key="1">
    <source>
        <dbReference type="ARBA" id="ARBA00022837"/>
    </source>
</evidence>
<evidence type="ECO:0000259" key="2">
    <source>
        <dbReference type="PROSITE" id="PS50222"/>
    </source>
</evidence>
<sequence>MSYGLSQLDVEELIDYCDVNQQEIEALYKRFRRLDKDRKGYISSDEFLSIPELSINPLAQRLSFMVEGVNFRDFVKLVSTFSTRASREQKLKLMFDVYDYDGDGYISEEDMTQTLRYLVGSTLTDEQVQTIISKVMVAAQADRRGMTFKQYQDALSDAHVGLTVDMPSGDGA</sequence>
<gene>
    <name evidence="3" type="ORF">QBZ16_004637</name>
</gene>
<evidence type="ECO:0000313" key="3">
    <source>
        <dbReference type="EMBL" id="KAK2077789.1"/>
    </source>
</evidence>
<dbReference type="SUPFAM" id="SSF47473">
    <property type="entry name" value="EF-hand"/>
    <property type="match status" value="1"/>
</dbReference>
<dbReference type="InterPro" id="IPR018247">
    <property type="entry name" value="EF_Hand_1_Ca_BS"/>
</dbReference>
<comment type="caution">
    <text evidence="3">The sequence shown here is derived from an EMBL/GenBank/DDBJ whole genome shotgun (WGS) entry which is preliminary data.</text>
</comment>
<feature type="domain" description="EF-hand" evidence="2">
    <location>
        <begin position="22"/>
        <end position="57"/>
    </location>
</feature>
<dbReference type="Proteomes" id="UP001255856">
    <property type="component" value="Unassembled WGS sequence"/>
</dbReference>
<protein>
    <recommendedName>
        <fullName evidence="2">EF-hand domain-containing protein</fullName>
    </recommendedName>
</protein>
<dbReference type="PANTHER" id="PTHR46971">
    <property type="entry name" value="CALCINEURIN B SUBUNIT (PROTEIN PHOSPHATASE 2B REGULATORY SUBUNIT)-LIKE PROTEIN"/>
    <property type="match status" value="1"/>
</dbReference>
<dbReference type="PROSITE" id="PS00018">
    <property type="entry name" value="EF_HAND_1"/>
    <property type="match status" value="1"/>
</dbReference>
<evidence type="ECO:0000313" key="4">
    <source>
        <dbReference type="Proteomes" id="UP001255856"/>
    </source>
</evidence>
<organism evidence="3 4">
    <name type="scientific">Prototheca wickerhamii</name>
    <dbReference type="NCBI Taxonomy" id="3111"/>
    <lineage>
        <taxon>Eukaryota</taxon>
        <taxon>Viridiplantae</taxon>
        <taxon>Chlorophyta</taxon>
        <taxon>core chlorophytes</taxon>
        <taxon>Trebouxiophyceae</taxon>
        <taxon>Chlorellales</taxon>
        <taxon>Chlorellaceae</taxon>
        <taxon>Prototheca</taxon>
    </lineage>
</organism>
<reference evidence="3" key="1">
    <citation type="submission" date="2021-01" db="EMBL/GenBank/DDBJ databases">
        <authorList>
            <person name="Eckstrom K.M.E."/>
        </authorList>
    </citation>
    <scope>NUCLEOTIDE SEQUENCE</scope>
    <source>
        <strain evidence="3">UVCC 0001</strain>
    </source>
</reference>
<keyword evidence="4" id="KW-1185">Reference proteome</keyword>
<keyword evidence="1" id="KW-0106">Calcium</keyword>
<dbReference type="EMBL" id="JASFZW010000006">
    <property type="protein sequence ID" value="KAK2077789.1"/>
    <property type="molecule type" value="Genomic_DNA"/>
</dbReference>
<feature type="domain" description="EF-hand" evidence="2">
    <location>
        <begin position="86"/>
        <end position="121"/>
    </location>
</feature>
<dbReference type="Pfam" id="PF13499">
    <property type="entry name" value="EF-hand_7"/>
    <property type="match status" value="1"/>
</dbReference>
<name>A0AAD9MH07_PROWI</name>
<dbReference type="InterPro" id="IPR002048">
    <property type="entry name" value="EF_hand_dom"/>
</dbReference>
<dbReference type="Pfam" id="PF13405">
    <property type="entry name" value="EF-hand_6"/>
    <property type="match status" value="1"/>
</dbReference>
<dbReference type="Gene3D" id="1.10.238.10">
    <property type="entry name" value="EF-hand"/>
    <property type="match status" value="1"/>
</dbReference>
<dbReference type="SMART" id="SM00054">
    <property type="entry name" value="EFh"/>
    <property type="match status" value="2"/>
</dbReference>
<proteinExistence type="predicted"/>
<dbReference type="PROSITE" id="PS50222">
    <property type="entry name" value="EF_HAND_2"/>
    <property type="match status" value="2"/>
</dbReference>
<dbReference type="PANTHER" id="PTHR46971:SF1">
    <property type="entry name" value="CALCINEURIN B SUBUNIT (PROTEIN PHOSPHATASE 2B REGULATORY SUBUNIT)-LIKE PROTEIN"/>
    <property type="match status" value="1"/>
</dbReference>
<dbReference type="InterPro" id="IPR011992">
    <property type="entry name" value="EF-hand-dom_pair"/>
</dbReference>
<dbReference type="CDD" id="cd00051">
    <property type="entry name" value="EFh"/>
    <property type="match status" value="1"/>
</dbReference>
<accession>A0AAD9MH07</accession>
<dbReference type="AlphaFoldDB" id="A0AAD9MH07"/>